<dbReference type="Proteomes" id="UP000246569">
    <property type="component" value="Unassembled WGS sequence"/>
</dbReference>
<sequence length="198" mass="21417">MTSTIEGLDVLRRWGDRLAAFPEVQARASITALNYVADYSREDLTGALHADTGLPAARLQYAMAVRRATQRRPGLALLVADSTGVPVREYRYQAQPVTGGHGTRARILVDFPGVGRKIAAGFINPKAHSGRPQPLATRNSYATQAGGVVTRWARPTPAIGPSVAAAVKAAVRGTRAEHYQALLLAHFERRLIAEWKKA</sequence>
<dbReference type="AlphaFoldDB" id="A0A317N0A3"/>
<gene>
    <name evidence="1" type="ORF">C7443_101489</name>
</gene>
<protein>
    <recommendedName>
        <fullName evidence="3">Prophage minor tail protein Z (GPZ)</fullName>
    </recommendedName>
</protein>
<dbReference type="RefSeq" id="WP_110016977.1">
    <property type="nucleotide sequence ID" value="NZ_QGTJ01000001.1"/>
</dbReference>
<evidence type="ECO:0000313" key="1">
    <source>
        <dbReference type="EMBL" id="PWV66001.1"/>
    </source>
</evidence>
<evidence type="ECO:0008006" key="3">
    <source>
        <dbReference type="Google" id="ProtNLM"/>
    </source>
</evidence>
<organism evidence="1 2">
    <name type="scientific">Plasticicumulans acidivorans</name>
    <dbReference type="NCBI Taxonomy" id="886464"/>
    <lineage>
        <taxon>Bacteria</taxon>
        <taxon>Pseudomonadati</taxon>
        <taxon>Pseudomonadota</taxon>
        <taxon>Gammaproteobacteria</taxon>
        <taxon>Candidatus Competibacteraceae</taxon>
        <taxon>Plasticicumulans</taxon>
    </lineage>
</organism>
<dbReference type="EMBL" id="QGTJ01000001">
    <property type="protein sequence ID" value="PWV66001.1"/>
    <property type="molecule type" value="Genomic_DNA"/>
</dbReference>
<evidence type="ECO:0000313" key="2">
    <source>
        <dbReference type="Proteomes" id="UP000246569"/>
    </source>
</evidence>
<comment type="caution">
    <text evidence="1">The sequence shown here is derived from an EMBL/GenBank/DDBJ whole genome shotgun (WGS) entry which is preliminary data.</text>
</comment>
<proteinExistence type="predicted"/>
<keyword evidence="2" id="KW-1185">Reference proteome</keyword>
<name>A0A317N0A3_9GAMM</name>
<accession>A0A317N0A3</accession>
<reference evidence="1 2" key="1">
    <citation type="submission" date="2018-05" db="EMBL/GenBank/DDBJ databases">
        <title>Genomic Encyclopedia of Type Strains, Phase IV (KMG-IV): sequencing the most valuable type-strain genomes for metagenomic binning, comparative biology and taxonomic classification.</title>
        <authorList>
            <person name="Goeker M."/>
        </authorList>
    </citation>
    <scope>NUCLEOTIDE SEQUENCE [LARGE SCALE GENOMIC DNA]</scope>
    <source>
        <strain evidence="1 2">DSM 23606</strain>
    </source>
</reference>